<dbReference type="RefSeq" id="XP_056770775.1">
    <property type="nucleotide sequence ID" value="XM_056906668.1"/>
</dbReference>
<proteinExistence type="predicted"/>
<dbReference type="AlphaFoldDB" id="A0AAD6CG75"/>
<dbReference type="Proteomes" id="UP001213681">
    <property type="component" value="Unassembled WGS sequence"/>
</dbReference>
<dbReference type="GeneID" id="81596911"/>
<organism evidence="2 3">
    <name type="scientific">Penicillium daleae</name>
    <dbReference type="NCBI Taxonomy" id="63821"/>
    <lineage>
        <taxon>Eukaryota</taxon>
        <taxon>Fungi</taxon>
        <taxon>Dikarya</taxon>
        <taxon>Ascomycota</taxon>
        <taxon>Pezizomycotina</taxon>
        <taxon>Eurotiomycetes</taxon>
        <taxon>Eurotiomycetidae</taxon>
        <taxon>Eurotiales</taxon>
        <taxon>Aspergillaceae</taxon>
        <taxon>Penicillium</taxon>
    </lineage>
</organism>
<sequence>MTYWGRIEKSPPVFQGGGGGNGVIDETRTGGQWQRSPDRSSVELWVESDLSRTRSTAELSKTIRLQESRCNEPGAFFEAVYFRPHRVSRALYPSMGCTVGFQLLLGADKKSKEK</sequence>
<feature type="region of interest" description="Disordered" evidence="1">
    <location>
        <begin position="1"/>
        <end position="40"/>
    </location>
</feature>
<protein>
    <submittedName>
        <fullName evidence="2">Uncharacterized protein</fullName>
    </submittedName>
</protein>
<evidence type="ECO:0000313" key="3">
    <source>
        <dbReference type="Proteomes" id="UP001213681"/>
    </source>
</evidence>
<accession>A0AAD6CG75</accession>
<keyword evidence="3" id="KW-1185">Reference proteome</keyword>
<evidence type="ECO:0000313" key="2">
    <source>
        <dbReference type="EMBL" id="KAJ5461733.1"/>
    </source>
</evidence>
<name>A0AAD6CG75_9EURO</name>
<reference evidence="2" key="1">
    <citation type="submission" date="2022-12" db="EMBL/GenBank/DDBJ databases">
        <authorList>
            <person name="Petersen C."/>
        </authorList>
    </citation>
    <scope>NUCLEOTIDE SEQUENCE</scope>
    <source>
        <strain evidence="2">IBT 16125</strain>
    </source>
</reference>
<comment type="caution">
    <text evidence="2">The sequence shown here is derived from an EMBL/GenBank/DDBJ whole genome shotgun (WGS) entry which is preliminary data.</text>
</comment>
<gene>
    <name evidence="2" type="ORF">N7458_003285</name>
</gene>
<evidence type="ECO:0000256" key="1">
    <source>
        <dbReference type="SAM" id="MobiDB-lite"/>
    </source>
</evidence>
<dbReference type="EMBL" id="JAPVEA010000002">
    <property type="protein sequence ID" value="KAJ5461733.1"/>
    <property type="molecule type" value="Genomic_DNA"/>
</dbReference>
<reference evidence="2" key="2">
    <citation type="journal article" date="2023" name="IMA Fungus">
        <title>Comparative genomic study of the Penicillium genus elucidates a diverse pangenome and 15 lateral gene transfer events.</title>
        <authorList>
            <person name="Petersen C."/>
            <person name="Sorensen T."/>
            <person name="Nielsen M.R."/>
            <person name="Sondergaard T.E."/>
            <person name="Sorensen J.L."/>
            <person name="Fitzpatrick D.A."/>
            <person name="Frisvad J.C."/>
            <person name="Nielsen K.L."/>
        </authorList>
    </citation>
    <scope>NUCLEOTIDE SEQUENCE</scope>
    <source>
        <strain evidence="2">IBT 16125</strain>
    </source>
</reference>